<evidence type="ECO:0000313" key="2">
    <source>
        <dbReference type="EMBL" id="ORX67567.1"/>
    </source>
</evidence>
<keyword evidence="3" id="KW-1185">Reference proteome</keyword>
<accession>A0A1Y1W253</accession>
<proteinExistence type="predicted"/>
<evidence type="ECO:0000313" key="3">
    <source>
        <dbReference type="Proteomes" id="UP000193922"/>
    </source>
</evidence>
<evidence type="ECO:0000256" key="1">
    <source>
        <dbReference type="SAM" id="MobiDB-lite"/>
    </source>
</evidence>
<feature type="compositionally biased region" description="Low complexity" evidence="1">
    <location>
        <begin position="74"/>
        <end position="93"/>
    </location>
</feature>
<dbReference type="GeneID" id="63804918"/>
<dbReference type="OrthoDB" id="5514916at2759"/>
<name>A0A1Y1W253_9FUNG</name>
<dbReference type="EMBL" id="MCFD01000012">
    <property type="protein sequence ID" value="ORX67567.1"/>
    <property type="molecule type" value="Genomic_DNA"/>
</dbReference>
<dbReference type="Proteomes" id="UP000193922">
    <property type="component" value="Unassembled WGS sequence"/>
</dbReference>
<feature type="region of interest" description="Disordered" evidence="1">
    <location>
        <begin position="61"/>
        <end position="93"/>
    </location>
</feature>
<gene>
    <name evidence="2" type="ORF">DL89DRAFT_269364</name>
</gene>
<organism evidence="2 3">
    <name type="scientific">Linderina pennispora</name>
    <dbReference type="NCBI Taxonomy" id="61395"/>
    <lineage>
        <taxon>Eukaryota</taxon>
        <taxon>Fungi</taxon>
        <taxon>Fungi incertae sedis</taxon>
        <taxon>Zoopagomycota</taxon>
        <taxon>Kickxellomycotina</taxon>
        <taxon>Kickxellomycetes</taxon>
        <taxon>Kickxellales</taxon>
        <taxon>Kickxellaceae</taxon>
        <taxon>Linderina</taxon>
    </lineage>
</organism>
<protein>
    <submittedName>
        <fullName evidence="2">Uncharacterized protein</fullName>
    </submittedName>
</protein>
<dbReference type="AlphaFoldDB" id="A0A1Y1W253"/>
<dbReference type="RefSeq" id="XP_040741454.1">
    <property type="nucleotide sequence ID" value="XM_040888270.1"/>
</dbReference>
<comment type="caution">
    <text evidence="2">The sequence shown here is derived from an EMBL/GenBank/DDBJ whole genome shotgun (WGS) entry which is preliminary data.</text>
</comment>
<reference evidence="2 3" key="1">
    <citation type="submission" date="2016-07" db="EMBL/GenBank/DDBJ databases">
        <title>Pervasive Adenine N6-methylation of Active Genes in Fungi.</title>
        <authorList>
            <consortium name="DOE Joint Genome Institute"/>
            <person name="Mondo S.J."/>
            <person name="Dannebaum R.O."/>
            <person name="Kuo R.C."/>
            <person name="Labutti K."/>
            <person name="Haridas S."/>
            <person name="Kuo A."/>
            <person name="Salamov A."/>
            <person name="Ahrendt S.R."/>
            <person name="Lipzen A."/>
            <person name="Sullivan W."/>
            <person name="Andreopoulos W.B."/>
            <person name="Clum A."/>
            <person name="Lindquist E."/>
            <person name="Daum C."/>
            <person name="Ramamoorthy G.K."/>
            <person name="Gryganskyi A."/>
            <person name="Culley D."/>
            <person name="Magnuson J.K."/>
            <person name="James T.Y."/>
            <person name="O'Malley M.A."/>
            <person name="Stajich J.E."/>
            <person name="Spatafora J.W."/>
            <person name="Visel A."/>
            <person name="Grigoriev I.V."/>
        </authorList>
    </citation>
    <scope>NUCLEOTIDE SEQUENCE [LARGE SCALE GENOMIC DNA]</scope>
    <source>
        <strain evidence="2 3">ATCC 12442</strain>
    </source>
</reference>
<sequence length="120" mass="12420">MDKNTATTVSLIYGMLTALPATAYYIPAFYYPQVGGMVGSVANGNGIQAAWGPSGFTASSNSPGFNTHMDGQFSPSSGSVSDSVSRSQTSPVSQGLRGLFYPGFGSLSYPGIGGAFYPYF</sequence>